<dbReference type="Proteomes" id="UP000619479">
    <property type="component" value="Unassembled WGS sequence"/>
</dbReference>
<evidence type="ECO:0000313" key="3">
    <source>
        <dbReference type="Proteomes" id="UP000619479"/>
    </source>
</evidence>
<evidence type="ECO:0000313" key="2">
    <source>
        <dbReference type="EMBL" id="GID69490.1"/>
    </source>
</evidence>
<dbReference type="EMBL" id="BOMH01000062">
    <property type="protein sequence ID" value="GID69490.1"/>
    <property type="molecule type" value="Genomic_DNA"/>
</dbReference>
<proteinExistence type="predicted"/>
<keyword evidence="3" id="KW-1185">Reference proteome</keyword>
<gene>
    <name evidence="2" type="ORF">Acy02nite_73710</name>
</gene>
<comment type="caution">
    <text evidence="2">The sequence shown here is derived from an EMBL/GenBank/DDBJ whole genome shotgun (WGS) entry which is preliminary data.</text>
</comment>
<accession>A0A919IWR2</accession>
<organism evidence="2 3">
    <name type="scientific">Actinoplanes cyaneus</name>
    <dbReference type="NCBI Taxonomy" id="52696"/>
    <lineage>
        <taxon>Bacteria</taxon>
        <taxon>Bacillati</taxon>
        <taxon>Actinomycetota</taxon>
        <taxon>Actinomycetes</taxon>
        <taxon>Micromonosporales</taxon>
        <taxon>Micromonosporaceae</taxon>
        <taxon>Actinoplanes</taxon>
    </lineage>
</organism>
<name>A0A919IWR2_9ACTN</name>
<keyword evidence="1" id="KW-0472">Membrane</keyword>
<dbReference type="AlphaFoldDB" id="A0A919IWR2"/>
<keyword evidence="1" id="KW-1133">Transmembrane helix</keyword>
<feature type="transmembrane region" description="Helical" evidence="1">
    <location>
        <begin position="72"/>
        <end position="95"/>
    </location>
</feature>
<sequence>MLADLLARLRAALRDRVAQRCGHPEDTFAAYQHKFGRWLDAGPQSPEDDELAEVRVAVTGYLTAAAREGRRWGTATGVTLGGLGAVITFVTIRALS</sequence>
<keyword evidence="1" id="KW-0812">Transmembrane</keyword>
<protein>
    <submittedName>
        <fullName evidence="2">Uncharacterized protein</fullName>
    </submittedName>
</protein>
<dbReference type="RefSeq" id="WP_203751971.1">
    <property type="nucleotide sequence ID" value="NZ_BAAAUC010000005.1"/>
</dbReference>
<evidence type="ECO:0000256" key="1">
    <source>
        <dbReference type="SAM" id="Phobius"/>
    </source>
</evidence>
<reference evidence="2" key="1">
    <citation type="submission" date="2021-01" db="EMBL/GenBank/DDBJ databases">
        <title>Whole genome shotgun sequence of Actinoplanes cyaneus NBRC 14990.</title>
        <authorList>
            <person name="Komaki H."/>
            <person name="Tamura T."/>
        </authorList>
    </citation>
    <scope>NUCLEOTIDE SEQUENCE</scope>
    <source>
        <strain evidence="2">NBRC 14990</strain>
    </source>
</reference>